<name>A0A8J1UYE5_OWEFU</name>
<dbReference type="InterPro" id="IPR016187">
    <property type="entry name" value="CTDL_fold"/>
</dbReference>
<comment type="caution">
    <text evidence="1">The sequence shown here is derived from an EMBL/GenBank/DDBJ whole genome shotgun (WGS) entry which is preliminary data.</text>
</comment>
<protein>
    <submittedName>
        <fullName evidence="1">Uncharacterized protein</fullName>
    </submittedName>
</protein>
<reference evidence="1" key="1">
    <citation type="submission" date="2022-03" db="EMBL/GenBank/DDBJ databases">
        <authorList>
            <person name="Martin C."/>
        </authorList>
    </citation>
    <scope>NUCLEOTIDE SEQUENCE</scope>
</reference>
<dbReference type="OrthoDB" id="6059742at2759"/>
<dbReference type="SUPFAM" id="SSF56436">
    <property type="entry name" value="C-type lectin-like"/>
    <property type="match status" value="1"/>
</dbReference>
<proteinExistence type="predicted"/>
<accession>A0A8J1UYE5</accession>
<organism evidence="1 2">
    <name type="scientific">Owenia fusiformis</name>
    <name type="common">Polychaete worm</name>
    <dbReference type="NCBI Taxonomy" id="6347"/>
    <lineage>
        <taxon>Eukaryota</taxon>
        <taxon>Metazoa</taxon>
        <taxon>Spiralia</taxon>
        <taxon>Lophotrochozoa</taxon>
        <taxon>Annelida</taxon>
        <taxon>Polychaeta</taxon>
        <taxon>Sedentaria</taxon>
        <taxon>Canalipalpata</taxon>
        <taxon>Sabellida</taxon>
        <taxon>Oweniida</taxon>
        <taxon>Oweniidae</taxon>
        <taxon>Owenia</taxon>
    </lineage>
</organism>
<sequence length="816" mass="93221">MSGVRINEVLPFLILFIVTIDAGVSNKKAEPSTECLGDWGNYYNGSCYLVLDVNYNLRQPNKVAMEICEEMGTKLMSVETREEVNQLGIYINNTLKIGRFREFWIDRWYGERLDGYPEECFILTNWNNRFGDTSIYSQGRKSCSQPRNWICKGDIDHVNDYVQMEQLRQNIRVLSKQIMSQNLAFEERIRSEGDSGLKQVRHTLSGSRTYHSETHTGNKMAAMHDHSNNIRTVGLGEFSAVLNGVEFRTRHNDFRMNMPSRTDPSYGAMEDVPFPPVPPSVLNKPDLQQQLDEMREYFRAWGNQDTNIRDYRPYFKPVLCYLEGQWTNTGEDIDEPFYSDRHFLDAATWRELEQKVRFTSYTGSKSLKENYSYLPARIQKLFNDTFPIFVQWNYRIACHPISRDIPFNRFRMVDDVASRMAFKKTTAQHAMTRAARFELNQWDENNWRDDGVFWRRTGLLDQLMSEIPGRDNYMADLVDNAFGIPAEGMESGSGPINAGFYHRWYKTAVNDAMGVGVRSRGYSDSTVFMAMTNQSKVASMELDDECNAHLGVVTCKHYSQRWSYAIPLEIIYLTPLNAWNPYDLEYKGNAWTPYGRKVEAGGRNGGTALNKAYNGTNSKVYYLTPQEFFTGDTIGKDPADTARGSAGVLDKQGVVRAVRASGMRIFFPNIPGVGTLRQRWPIMPVHGEGSAVWKELEAIKDILFNPQKYRHMYPDGGNVVPPVDGDLTLQVAYTTSDPPGPHSHIVTLTEQQAQDVRNGQSVVAFTSEDNSHQHQITIRYQTNPSSYFIAKCDGVDTCWDRHAPTLTVVSAYDTAL</sequence>
<dbReference type="CDD" id="cd00037">
    <property type="entry name" value="CLECT"/>
    <property type="match status" value="1"/>
</dbReference>
<dbReference type="InterPro" id="IPR016186">
    <property type="entry name" value="C-type_lectin-like/link_sf"/>
</dbReference>
<dbReference type="AlphaFoldDB" id="A0A8J1UYE5"/>
<keyword evidence="2" id="KW-1185">Reference proteome</keyword>
<evidence type="ECO:0000313" key="1">
    <source>
        <dbReference type="EMBL" id="CAH1800447.1"/>
    </source>
</evidence>
<dbReference type="Proteomes" id="UP000749559">
    <property type="component" value="Unassembled WGS sequence"/>
</dbReference>
<dbReference type="Gene3D" id="3.10.100.10">
    <property type="entry name" value="Mannose-Binding Protein A, subunit A"/>
    <property type="match status" value="1"/>
</dbReference>
<evidence type="ECO:0000313" key="2">
    <source>
        <dbReference type="Proteomes" id="UP000749559"/>
    </source>
</evidence>
<dbReference type="EMBL" id="CAIIXF020000012">
    <property type="protein sequence ID" value="CAH1800447.1"/>
    <property type="molecule type" value="Genomic_DNA"/>
</dbReference>
<gene>
    <name evidence="1" type="ORF">OFUS_LOCUS24331</name>
</gene>